<proteinExistence type="predicted"/>
<dbReference type="CDD" id="cd16914">
    <property type="entry name" value="EcfT"/>
    <property type="match status" value="1"/>
</dbReference>
<dbReference type="InterPro" id="IPR051611">
    <property type="entry name" value="ECF_transporter_component"/>
</dbReference>
<sequence>MNLDFYGDDSKGIIKLDPRTKLFLFLTSSIVSLNLYGIWGMVVFSGLLCLLLGLCGKRAFAVGAFAVFAAVVFLRTCVEMQGTGAGGFVLVTQALCTLFLFVFPITISLLMLVQTTRISQFLYAFQAMHLPAAFTIPLAVLFRFIPTVQDEWAGIRKAMSFRGIELTFGAVIRNPGTAIEYLLVPLLFSSVSVMEELAAAAEARGLDADCRRSSYEEVHLSAADYIVMALFGAITIYVVASVAMGVA</sequence>
<evidence type="ECO:0000256" key="5">
    <source>
        <dbReference type="ARBA" id="ARBA00023136"/>
    </source>
</evidence>
<dbReference type="InterPro" id="IPR003339">
    <property type="entry name" value="ABC/ECF_trnsptr_transmembrane"/>
</dbReference>
<dbReference type="Proteomes" id="UP000636394">
    <property type="component" value="Unassembled WGS sequence"/>
</dbReference>
<feature type="transmembrane region" description="Helical" evidence="6">
    <location>
        <begin position="59"/>
        <end position="78"/>
    </location>
</feature>
<protein>
    <submittedName>
        <fullName evidence="7">Energy-coupling factor transporter transmembrane protein EcfT</fullName>
    </submittedName>
</protein>
<dbReference type="EMBL" id="WPCR01000011">
    <property type="protein sequence ID" value="NHM14752.1"/>
    <property type="molecule type" value="Genomic_DNA"/>
</dbReference>
<dbReference type="RefSeq" id="WP_165059323.1">
    <property type="nucleotide sequence ID" value="NZ_WPCR01000011.1"/>
</dbReference>
<comment type="subcellular location">
    <subcellularLocation>
        <location evidence="1">Membrane</location>
        <topology evidence="1">Multi-pass membrane protein</topology>
    </subcellularLocation>
</comment>
<keyword evidence="5 6" id="KW-0472">Membrane</keyword>
<keyword evidence="2" id="KW-1003">Cell membrane</keyword>
<reference evidence="7 8" key="1">
    <citation type="submission" date="2019-11" db="EMBL/GenBank/DDBJ databases">
        <title>Eggerthellaceae novel genus isolated from the rectal contents of marmort.</title>
        <authorList>
            <person name="Zhang G."/>
        </authorList>
    </citation>
    <scope>NUCLEOTIDE SEQUENCE [LARGE SCALE GENOMIC DNA]</scope>
    <source>
        <strain evidence="8">zg-886</strain>
    </source>
</reference>
<evidence type="ECO:0000256" key="2">
    <source>
        <dbReference type="ARBA" id="ARBA00022475"/>
    </source>
</evidence>
<evidence type="ECO:0000256" key="4">
    <source>
        <dbReference type="ARBA" id="ARBA00022989"/>
    </source>
</evidence>
<dbReference type="PANTHER" id="PTHR34857">
    <property type="entry name" value="SLL0384 PROTEIN"/>
    <property type="match status" value="1"/>
</dbReference>
<evidence type="ECO:0000313" key="8">
    <source>
        <dbReference type="Proteomes" id="UP000636394"/>
    </source>
</evidence>
<accession>A0ABX0IIT1</accession>
<dbReference type="Pfam" id="PF02361">
    <property type="entry name" value="CbiQ"/>
    <property type="match status" value="1"/>
</dbReference>
<evidence type="ECO:0000313" key="7">
    <source>
        <dbReference type="EMBL" id="NHM14752.1"/>
    </source>
</evidence>
<keyword evidence="3 6" id="KW-0812">Transmembrane</keyword>
<gene>
    <name evidence="7" type="ORF">GMI68_08270</name>
</gene>
<organism evidence="7 8">
    <name type="scientific">Xiamenia xianingshaonis</name>
    <dbReference type="NCBI Taxonomy" id="2682776"/>
    <lineage>
        <taxon>Bacteria</taxon>
        <taxon>Bacillati</taxon>
        <taxon>Actinomycetota</taxon>
        <taxon>Coriobacteriia</taxon>
        <taxon>Eggerthellales</taxon>
        <taxon>Eggerthellaceae</taxon>
        <taxon>Xiamenia</taxon>
    </lineage>
</organism>
<feature type="transmembrane region" description="Helical" evidence="6">
    <location>
        <begin position="22"/>
        <end position="53"/>
    </location>
</feature>
<keyword evidence="4 6" id="KW-1133">Transmembrane helix</keyword>
<keyword evidence="8" id="KW-1185">Reference proteome</keyword>
<comment type="caution">
    <text evidence="7">The sequence shown here is derived from an EMBL/GenBank/DDBJ whole genome shotgun (WGS) entry which is preliminary data.</text>
</comment>
<feature type="transmembrane region" description="Helical" evidence="6">
    <location>
        <begin position="123"/>
        <end position="145"/>
    </location>
</feature>
<evidence type="ECO:0000256" key="1">
    <source>
        <dbReference type="ARBA" id="ARBA00004141"/>
    </source>
</evidence>
<evidence type="ECO:0000256" key="3">
    <source>
        <dbReference type="ARBA" id="ARBA00022692"/>
    </source>
</evidence>
<feature type="transmembrane region" description="Helical" evidence="6">
    <location>
        <begin position="225"/>
        <end position="246"/>
    </location>
</feature>
<dbReference type="PANTHER" id="PTHR34857:SF2">
    <property type="entry name" value="SLL0384 PROTEIN"/>
    <property type="match status" value="1"/>
</dbReference>
<feature type="transmembrane region" description="Helical" evidence="6">
    <location>
        <begin position="85"/>
        <end position="111"/>
    </location>
</feature>
<name>A0ABX0IIT1_9ACTN</name>
<evidence type="ECO:0000256" key="6">
    <source>
        <dbReference type="SAM" id="Phobius"/>
    </source>
</evidence>